<dbReference type="RefSeq" id="WP_183683218.1">
    <property type="nucleotide sequence ID" value="NZ_JACHHH010000003.1"/>
</dbReference>
<evidence type="ECO:0000256" key="1">
    <source>
        <dbReference type="SAM" id="MobiDB-lite"/>
    </source>
</evidence>
<keyword evidence="3" id="KW-0132">Cell division</keyword>
<accession>A0A7W9SER1</accession>
<dbReference type="GeneID" id="85014337"/>
<keyword evidence="3" id="KW-0131">Cell cycle</keyword>
<keyword evidence="2" id="KW-0472">Membrane</keyword>
<proteinExistence type="predicted"/>
<feature type="region of interest" description="Disordered" evidence="1">
    <location>
        <begin position="30"/>
        <end position="50"/>
    </location>
</feature>
<keyword evidence="2" id="KW-0812">Transmembrane</keyword>
<feature type="transmembrane region" description="Helical" evidence="2">
    <location>
        <begin position="83"/>
        <end position="104"/>
    </location>
</feature>
<sequence>MKKRGERRQLQYVQGSLAVKEQYLPKKRVEKKKIEKKQEQRKKRATSGMERRVLQERAKILREREKNHILQQERLKEKTSANLFLVFCVTAMMFVMGGLCFHYIQLQTEVNTRIRKIEVEKTRLDKLRQKNDALQNAINTSVNPEEVYEIATKELGMVYPGENQVIEYKKSESEYVRQYENIPKS</sequence>
<gene>
    <name evidence="3" type="ORF">HNQ46_000776</name>
</gene>
<dbReference type="EMBL" id="JACHHH010000003">
    <property type="protein sequence ID" value="MBB6040813.1"/>
    <property type="molecule type" value="Genomic_DNA"/>
</dbReference>
<name>A0A7W9SER1_9FIRM</name>
<comment type="caution">
    <text evidence="3">The sequence shown here is derived from an EMBL/GenBank/DDBJ whole genome shotgun (WGS) entry which is preliminary data.</text>
</comment>
<keyword evidence="2" id="KW-1133">Transmembrane helix</keyword>
<evidence type="ECO:0000256" key="2">
    <source>
        <dbReference type="SAM" id="Phobius"/>
    </source>
</evidence>
<dbReference type="Proteomes" id="UP000522163">
    <property type="component" value="Unassembled WGS sequence"/>
</dbReference>
<dbReference type="Pfam" id="PF04977">
    <property type="entry name" value="DivIC"/>
    <property type="match status" value="1"/>
</dbReference>
<dbReference type="GO" id="GO:0051301">
    <property type="term" value="P:cell division"/>
    <property type="evidence" value="ECO:0007669"/>
    <property type="project" value="UniProtKB-KW"/>
</dbReference>
<reference evidence="3 4" key="1">
    <citation type="submission" date="2020-08" db="EMBL/GenBank/DDBJ databases">
        <title>Genomic Encyclopedia of Type Strains, Phase IV (KMG-IV): sequencing the most valuable type-strain genomes for metagenomic binning, comparative biology and taxonomic classification.</title>
        <authorList>
            <person name="Goeker M."/>
        </authorList>
    </citation>
    <scope>NUCLEOTIDE SEQUENCE [LARGE SCALE GENOMIC DNA]</scope>
    <source>
        <strain evidence="3 4">DSM 17245</strain>
    </source>
</reference>
<organism evidence="3 4">
    <name type="scientific">Oribacterium sinus</name>
    <dbReference type="NCBI Taxonomy" id="237576"/>
    <lineage>
        <taxon>Bacteria</taxon>
        <taxon>Bacillati</taxon>
        <taxon>Bacillota</taxon>
        <taxon>Clostridia</taxon>
        <taxon>Lachnospirales</taxon>
        <taxon>Lachnospiraceae</taxon>
        <taxon>Oribacterium</taxon>
    </lineage>
</organism>
<dbReference type="AlphaFoldDB" id="A0A7W9SER1"/>
<evidence type="ECO:0000313" key="4">
    <source>
        <dbReference type="Proteomes" id="UP000522163"/>
    </source>
</evidence>
<evidence type="ECO:0000313" key="3">
    <source>
        <dbReference type="EMBL" id="MBB6040813.1"/>
    </source>
</evidence>
<protein>
    <submittedName>
        <fullName evidence="3">Cell division protein FtsB</fullName>
    </submittedName>
</protein>
<dbReference type="InterPro" id="IPR007060">
    <property type="entry name" value="FtsL/DivIC"/>
</dbReference>